<organism evidence="3 4">
    <name type="scientific">Methylorubrum populi</name>
    <dbReference type="NCBI Taxonomy" id="223967"/>
    <lineage>
        <taxon>Bacteria</taxon>
        <taxon>Pseudomonadati</taxon>
        <taxon>Pseudomonadota</taxon>
        <taxon>Alphaproteobacteria</taxon>
        <taxon>Hyphomicrobiales</taxon>
        <taxon>Methylobacteriaceae</taxon>
        <taxon>Methylorubrum</taxon>
    </lineage>
</organism>
<dbReference type="EMBL" id="DYYG01000013">
    <property type="protein sequence ID" value="HJE23011.1"/>
    <property type="molecule type" value="Genomic_DNA"/>
</dbReference>
<evidence type="ECO:0000256" key="1">
    <source>
        <dbReference type="SAM" id="MobiDB-lite"/>
    </source>
</evidence>
<reference evidence="3" key="1">
    <citation type="journal article" date="2021" name="PeerJ">
        <title>Extensive microbial diversity within the chicken gut microbiome revealed by metagenomics and culture.</title>
        <authorList>
            <person name="Gilroy R."/>
            <person name="Ravi A."/>
            <person name="Getino M."/>
            <person name="Pursley I."/>
            <person name="Horton D.L."/>
            <person name="Alikhan N.F."/>
            <person name="Baker D."/>
            <person name="Gharbi K."/>
            <person name="Hall N."/>
            <person name="Watson M."/>
            <person name="Adriaenssens E.M."/>
            <person name="Foster-Nyarko E."/>
            <person name="Jarju S."/>
            <person name="Secka A."/>
            <person name="Antonio M."/>
            <person name="Oren A."/>
            <person name="Chaudhuri R.R."/>
            <person name="La Ragione R."/>
            <person name="Hildebrand F."/>
            <person name="Pallen M.J."/>
        </authorList>
    </citation>
    <scope>NUCLEOTIDE SEQUENCE</scope>
    <source>
        <strain evidence="3">316</strain>
    </source>
</reference>
<feature type="signal peptide" evidence="2">
    <location>
        <begin position="1"/>
        <end position="27"/>
    </location>
</feature>
<feature type="chain" id="PRO_5037151327" evidence="2">
    <location>
        <begin position="28"/>
        <end position="101"/>
    </location>
</feature>
<dbReference type="Proteomes" id="UP000742631">
    <property type="component" value="Unassembled WGS sequence"/>
</dbReference>
<evidence type="ECO:0000313" key="4">
    <source>
        <dbReference type="Proteomes" id="UP000742631"/>
    </source>
</evidence>
<keyword evidence="2" id="KW-0732">Signal</keyword>
<name>A0A921E0U4_9HYPH</name>
<protein>
    <submittedName>
        <fullName evidence="3">Uncharacterized protein</fullName>
    </submittedName>
</protein>
<sequence>MRTFPSLAAGLILGTLGGLTTFAAAQAQPGRIAGRAIETVEWHPSTRHWDHHFHAHQDSLRYHQPTEAERRINGLTRRLAPSADAAAPHYRLGKRAGGPRD</sequence>
<reference evidence="3" key="2">
    <citation type="submission" date="2021-09" db="EMBL/GenBank/DDBJ databases">
        <authorList>
            <person name="Gilroy R."/>
        </authorList>
    </citation>
    <scope>NUCLEOTIDE SEQUENCE</scope>
    <source>
        <strain evidence="3">316</strain>
    </source>
</reference>
<evidence type="ECO:0000256" key="2">
    <source>
        <dbReference type="SAM" id="SignalP"/>
    </source>
</evidence>
<gene>
    <name evidence="3" type="ORF">K8W01_05070</name>
</gene>
<dbReference type="AlphaFoldDB" id="A0A921E0U4"/>
<comment type="caution">
    <text evidence="3">The sequence shown here is derived from an EMBL/GenBank/DDBJ whole genome shotgun (WGS) entry which is preliminary data.</text>
</comment>
<evidence type="ECO:0000313" key="3">
    <source>
        <dbReference type="EMBL" id="HJE23011.1"/>
    </source>
</evidence>
<proteinExistence type="predicted"/>
<accession>A0A921E0U4</accession>
<feature type="region of interest" description="Disordered" evidence="1">
    <location>
        <begin position="82"/>
        <end position="101"/>
    </location>
</feature>